<dbReference type="InterPro" id="IPR029787">
    <property type="entry name" value="Nucleotide_cyclase"/>
</dbReference>
<keyword evidence="3" id="KW-0808">Transferase</keyword>
<dbReference type="GO" id="GO:0052621">
    <property type="term" value="F:diguanylate cyclase activity"/>
    <property type="evidence" value="ECO:0007669"/>
    <property type="project" value="UniProtKB-EC"/>
</dbReference>
<evidence type="ECO:0000259" key="2">
    <source>
        <dbReference type="PROSITE" id="PS50887"/>
    </source>
</evidence>
<dbReference type="EMBL" id="JAWIIV010000013">
    <property type="protein sequence ID" value="MEC4720783.1"/>
    <property type="molecule type" value="Genomic_DNA"/>
</dbReference>
<comment type="caution">
    <text evidence="3">The sequence shown here is derived from an EMBL/GenBank/DDBJ whole genome shotgun (WGS) entry which is preliminary data.</text>
</comment>
<feature type="transmembrane region" description="Helical" evidence="1">
    <location>
        <begin position="31"/>
        <end position="58"/>
    </location>
</feature>
<keyword evidence="4" id="KW-1185">Reference proteome</keyword>
<name>A0ABU6JBH3_9BURK</name>
<dbReference type="NCBIfam" id="TIGR00254">
    <property type="entry name" value="GGDEF"/>
    <property type="match status" value="1"/>
</dbReference>
<feature type="transmembrane region" description="Helical" evidence="1">
    <location>
        <begin position="208"/>
        <end position="227"/>
    </location>
</feature>
<evidence type="ECO:0000313" key="4">
    <source>
        <dbReference type="Proteomes" id="UP001352263"/>
    </source>
</evidence>
<protein>
    <submittedName>
        <fullName evidence="3">Diguanylate cyclase</fullName>
        <ecNumber evidence="3">2.7.7.65</ecNumber>
    </submittedName>
</protein>
<dbReference type="SUPFAM" id="SSF55073">
    <property type="entry name" value="Nucleotide cyclase"/>
    <property type="match status" value="1"/>
</dbReference>
<organism evidence="3 4">
    <name type="scientific">Noviherbaspirillum album</name>
    <dbReference type="NCBI Taxonomy" id="3080276"/>
    <lineage>
        <taxon>Bacteria</taxon>
        <taxon>Pseudomonadati</taxon>
        <taxon>Pseudomonadota</taxon>
        <taxon>Betaproteobacteria</taxon>
        <taxon>Burkholderiales</taxon>
        <taxon>Oxalobacteraceae</taxon>
        <taxon>Noviherbaspirillum</taxon>
    </lineage>
</organism>
<dbReference type="PANTHER" id="PTHR46663">
    <property type="entry name" value="DIGUANYLATE CYCLASE DGCT-RELATED"/>
    <property type="match status" value="1"/>
</dbReference>
<dbReference type="PANTHER" id="PTHR46663:SF2">
    <property type="entry name" value="GGDEF DOMAIN-CONTAINING PROTEIN"/>
    <property type="match status" value="1"/>
</dbReference>
<dbReference type="Pfam" id="PF00990">
    <property type="entry name" value="GGDEF"/>
    <property type="match status" value="1"/>
</dbReference>
<dbReference type="InterPro" id="IPR007891">
    <property type="entry name" value="CHASE3"/>
</dbReference>
<evidence type="ECO:0000256" key="1">
    <source>
        <dbReference type="SAM" id="Phobius"/>
    </source>
</evidence>
<dbReference type="Gene3D" id="3.30.70.270">
    <property type="match status" value="1"/>
</dbReference>
<dbReference type="EC" id="2.7.7.65" evidence="3"/>
<gene>
    <name evidence="3" type="ORF">RY831_16585</name>
</gene>
<dbReference type="Proteomes" id="UP001352263">
    <property type="component" value="Unassembled WGS sequence"/>
</dbReference>
<feature type="domain" description="GGDEF" evidence="2">
    <location>
        <begin position="278"/>
        <end position="411"/>
    </location>
</feature>
<dbReference type="PROSITE" id="PS50887">
    <property type="entry name" value="GGDEF"/>
    <property type="match status" value="1"/>
</dbReference>
<dbReference type="CDD" id="cd01949">
    <property type="entry name" value="GGDEF"/>
    <property type="match status" value="1"/>
</dbReference>
<dbReference type="SMART" id="SM00267">
    <property type="entry name" value="GGDEF"/>
    <property type="match status" value="1"/>
</dbReference>
<accession>A0ABU6JBH3</accession>
<dbReference type="InterPro" id="IPR000160">
    <property type="entry name" value="GGDEF_dom"/>
</dbReference>
<evidence type="ECO:0000313" key="3">
    <source>
        <dbReference type="EMBL" id="MEC4720783.1"/>
    </source>
</evidence>
<keyword evidence="1" id="KW-1133">Transmembrane helix</keyword>
<dbReference type="InterPro" id="IPR043128">
    <property type="entry name" value="Rev_trsase/Diguanyl_cyclase"/>
</dbReference>
<dbReference type="RefSeq" id="WP_326507498.1">
    <property type="nucleotide sequence ID" value="NZ_JAWIIV010000013.1"/>
</dbReference>
<keyword evidence="1" id="KW-0812">Transmembrane</keyword>
<sequence length="419" mass="46165">MKLQYWHANSGTIVPRSGRKERGDITNQNRLALMTLVSGVAMASALALLIGWSMFHIISDFKSAAMLKARNHEVVATLNKLQIHLTNAEKSERGYILGGELAATPYVDAVEEVRWTTDLIHALASKDPFQRDKAVQLEQLVEARLATLQFLVEMRESGNMQSAHLLMSPEQDKLETERINNVLKEMETYENTRLDEALHVRDNAYGKMWAMLAAVTFALFGGAVWQYRRVNRIVHQAAESNAEMRHLANHDVLTGLPNRRLLQDRLDAHIASAGTNGLSLAVMYMDLDGFKKVNDTIGHDAGDELLQSVARRLRAAIRSSDTVARIGGDEFIVVVPELDGPAMIAQIAGTLVDAISKPYSIKGRTLSVSTSIGISVYPDNGISSGELMHVADQALNQAKNSGKNRYRFALNPVPATVNA</sequence>
<dbReference type="InterPro" id="IPR052163">
    <property type="entry name" value="DGC-Regulatory_Protein"/>
</dbReference>
<keyword evidence="1" id="KW-0472">Membrane</keyword>
<reference evidence="3 4" key="1">
    <citation type="submission" date="2023-10" db="EMBL/GenBank/DDBJ databases">
        <title>Noviherbaspirillum sp. CPCC 100848 genome assembly.</title>
        <authorList>
            <person name="Li X.Y."/>
            <person name="Fang X.M."/>
        </authorList>
    </citation>
    <scope>NUCLEOTIDE SEQUENCE [LARGE SCALE GENOMIC DNA]</scope>
    <source>
        <strain evidence="3 4">CPCC 100848</strain>
    </source>
</reference>
<proteinExistence type="predicted"/>
<keyword evidence="3" id="KW-0548">Nucleotidyltransferase</keyword>
<dbReference type="CDD" id="cd19410">
    <property type="entry name" value="HK9-like_sensor"/>
    <property type="match status" value="1"/>
</dbReference>
<dbReference type="Pfam" id="PF05227">
    <property type="entry name" value="CHASE3"/>
    <property type="match status" value="1"/>
</dbReference>